<name>A0ABT2CMM3_9ACTN</name>
<protein>
    <submittedName>
        <fullName evidence="2">Uncharacterized protein</fullName>
    </submittedName>
</protein>
<keyword evidence="3" id="KW-1185">Reference proteome</keyword>
<evidence type="ECO:0000313" key="3">
    <source>
        <dbReference type="Proteomes" id="UP001431313"/>
    </source>
</evidence>
<comment type="caution">
    <text evidence="2">The sequence shown here is derived from an EMBL/GenBank/DDBJ whole genome shotgun (WGS) entry which is preliminary data.</text>
</comment>
<feature type="compositionally biased region" description="Basic and acidic residues" evidence="1">
    <location>
        <begin position="43"/>
        <end position="79"/>
    </location>
</feature>
<feature type="region of interest" description="Disordered" evidence="1">
    <location>
        <begin position="1"/>
        <end position="113"/>
    </location>
</feature>
<evidence type="ECO:0000256" key="1">
    <source>
        <dbReference type="SAM" id="MobiDB-lite"/>
    </source>
</evidence>
<dbReference type="Gene3D" id="3.40.50.300">
    <property type="entry name" value="P-loop containing nucleotide triphosphate hydrolases"/>
    <property type="match status" value="1"/>
</dbReference>
<proteinExistence type="predicted"/>
<reference evidence="2" key="1">
    <citation type="submission" date="2022-08" db="EMBL/GenBank/DDBJ databases">
        <authorList>
            <person name="Somphong A."/>
            <person name="Phongsopitanun W."/>
        </authorList>
    </citation>
    <scope>NUCLEOTIDE SEQUENCE</scope>
    <source>
        <strain evidence="2">LP05-1</strain>
    </source>
</reference>
<dbReference type="Proteomes" id="UP001431313">
    <property type="component" value="Unassembled WGS sequence"/>
</dbReference>
<accession>A0ABT2CMM3</accession>
<gene>
    <name evidence="2" type="ORF">NX801_24035</name>
</gene>
<dbReference type="EMBL" id="JANUGQ010000025">
    <property type="protein sequence ID" value="MCS0638669.1"/>
    <property type="molecule type" value="Genomic_DNA"/>
</dbReference>
<dbReference type="SUPFAM" id="SSF52540">
    <property type="entry name" value="P-loop containing nucleoside triphosphate hydrolases"/>
    <property type="match status" value="1"/>
</dbReference>
<organism evidence="2 3">
    <name type="scientific">Streptomyces pyxinae</name>
    <dbReference type="NCBI Taxonomy" id="2970734"/>
    <lineage>
        <taxon>Bacteria</taxon>
        <taxon>Bacillati</taxon>
        <taxon>Actinomycetota</taxon>
        <taxon>Actinomycetes</taxon>
        <taxon>Kitasatosporales</taxon>
        <taxon>Streptomycetaceae</taxon>
        <taxon>Streptomyces</taxon>
    </lineage>
</organism>
<evidence type="ECO:0000313" key="2">
    <source>
        <dbReference type="EMBL" id="MCS0638669.1"/>
    </source>
</evidence>
<dbReference type="InterPro" id="IPR027417">
    <property type="entry name" value="P-loop_NTPase"/>
</dbReference>
<sequence>MGHIHALRIAQSRAAVPPPPPGPATGSGARTVRSARELQGAAREPEAIREPGEVRETREVREPGEVRATRATEEIRPEVWAEGGGPGAGPAERPGSRPPARPETGWPGADDIAPFLQFGPLGTALLPGRERPRALLIDEIDKSDLDLPSDLLDVLERGEFKVPELVRHSRRRVGVRRWPGDGESDLPERLMRHPVENGHVRCDRFPFIVMTSNGEREFPAPFLRRCIRYDMPPLTPDLLRRAVEAHLGQPVTGDGRELIEEFVRRVAKGEALAVDQLLNAVRIVTDERGPRGEQRARLLAILLRELSGA</sequence>